<keyword evidence="11" id="KW-1185">Reference proteome</keyword>
<dbReference type="PANTHER" id="PTHR10488:SF1">
    <property type="entry name" value="GLYCINE AMIDINOTRANSFERASE, MITOCHONDRIAL"/>
    <property type="match status" value="1"/>
</dbReference>
<evidence type="ECO:0000256" key="7">
    <source>
        <dbReference type="ARBA" id="ARBA00023128"/>
    </source>
</evidence>
<dbReference type="SUPFAM" id="SSF55909">
    <property type="entry name" value="Pentein"/>
    <property type="match status" value="1"/>
</dbReference>
<protein>
    <recommendedName>
        <fullName evidence="9">Glycine amidinotransferase</fullName>
        <ecNumber evidence="9">2.1.4.1</ecNumber>
    </recommendedName>
    <alternativeName>
        <fullName evidence="9">L-arginine:glycine amidinotransferase</fullName>
    </alternativeName>
</protein>
<dbReference type="GO" id="GO:0005743">
    <property type="term" value="C:mitochondrial inner membrane"/>
    <property type="evidence" value="ECO:0007669"/>
    <property type="project" value="UniProtKB-SubCell"/>
</dbReference>
<dbReference type="CDD" id="cd21136">
    <property type="entry name" value="amidinotransferase_AGAT-like"/>
    <property type="match status" value="1"/>
</dbReference>
<comment type="subunit">
    <text evidence="9">Homodimer.</text>
</comment>
<dbReference type="GO" id="GO:0006601">
    <property type="term" value="P:creatine biosynthetic process"/>
    <property type="evidence" value="ECO:0007669"/>
    <property type="project" value="UniProtKB-UniRule"/>
</dbReference>
<reference evidence="10" key="1">
    <citation type="submission" date="2022-03" db="EMBL/GenBank/DDBJ databases">
        <authorList>
            <person name="Martin C."/>
        </authorList>
    </citation>
    <scope>NUCLEOTIDE SEQUENCE</scope>
</reference>
<comment type="subcellular location">
    <subcellularLocation>
        <location evidence="1 9">Mitochondrion inner membrane</location>
    </subcellularLocation>
</comment>
<keyword evidence="6" id="KW-0809">Transit peptide</keyword>
<sequence>MHLRRLSSILLRQSANIKKLAKPVTSVLSRDLSTEVESWRTTPTNKSTLPYAVNSKCDLVDLPPGTNTKSPVWSWNSWDPLEEVIVGRAENAFCPPFDKAVQVNCHEDTFTFMKAQASKPFPEEVVKKAVAEMAEFCRILEAEGVTVRRPDIIDHSVPYKTPDFESHGMYASMPRDIWMVVGDEIIEAPMAWQSRFFEYRAYRTLMKDYFRKGAKWTSAPKPQMSEELYNEDYPIGKLKVRFEMAMKEQFLTTEFEPVFDTADFIRAGTDIFVQRSQVTNDFGIEWMRRHLAPKGIKVHKLSFGDPHAMHIDSSFCILGPGLVLMNPDRPCHQVEMVKKAGWTILTAPRPLMPADHPLWLSSRWLSANVLMLDPKRVVVQKTETTTIDLLESFGLKAIPVDIRNANSLGGGFHCWTCDIRRRGTLESYF</sequence>
<dbReference type="Proteomes" id="UP000749559">
    <property type="component" value="Unassembled WGS sequence"/>
</dbReference>
<comment type="catalytic activity">
    <reaction evidence="9">
        <text>L-arginine + glycine = guanidinoacetate + L-ornithine</text>
        <dbReference type="Rhea" id="RHEA:13201"/>
        <dbReference type="ChEBI" id="CHEBI:32682"/>
        <dbReference type="ChEBI" id="CHEBI:46911"/>
        <dbReference type="ChEBI" id="CHEBI:57305"/>
        <dbReference type="ChEBI" id="CHEBI:57742"/>
        <dbReference type="EC" id="2.1.4.1"/>
    </reaction>
</comment>
<comment type="similarity">
    <text evidence="3 9">Belongs to the amidinotransferase family.</text>
</comment>
<dbReference type="GO" id="GO:0015068">
    <property type="term" value="F:glycine amidinotransferase activity"/>
    <property type="evidence" value="ECO:0007669"/>
    <property type="project" value="UniProtKB-UniRule"/>
</dbReference>
<dbReference type="EC" id="2.1.4.1" evidence="9"/>
<evidence type="ECO:0000256" key="4">
    <source>
        <dbReference type="ARBA" id="ARBA00022679"/>
    </source>
</evidence>
<evidence type="ECO:0000256" key="6">
    <source>
        <dbReference type="ARBA" id="ARBA00022946"/>
    </source>
</evidence>
<proteinExistence type="inferred from homology"/>
<organism evidence="10 11">
    <name type="scientific">Owenia fusiformis</name>
    <name type="common">Polychaete worm</name>
    <dbReference type="NCBI Taxonomy" id="6347"/>
    <lineage>
        <taxon>Eukaryota</taxon>
        <taxon>Metazoa</taxon>
        <taxon>Spiralia</taxon>
        <taxon>Lophotrochozoa</taxon>
        <taxon>Annelida</taxon>
        <taxon>Polychaeta</taxon>
        <taxon>Sedentaria</taxon>
        <taxon>Canalipalpata</taxon>
        <taxon>Sabellida</taxon>
        <taxon>Oweniida</taxon>
        <taxon>Oweniidae</taxon>
        <taxon>Owenia</taxon>
    </lineage>
</organism>
<evidence type="ECO:0000313" key="11">
    <source>
        <dbReference type="Proteomes" id="UP000749559"/>
    </source>
</evidence>
<evidence type="ECO:0000256" key="2">
    <source>
        <dbReference type="ARBA" id="ARBA00004858"/>
    </source>
</evidence>
<name>A0A8J1USI9_OWEFU</name>
<dbReference type="Gene3D" id="3.75.10.10">
    <property type="entry name" value="L-arginine/glycine Amidinotransferase, Chain A"/>
    <property type="match status" value="1"/>
</dbReference>
<dbReference type="FunFam" id="3.75.10.10:FF:000005">
    <property type="entry name" value="Glycine amidinotransferase, mitochondrial"/>
    <property type="match status" value="1"/>
</dbReference>
<comment type="caution">
    <text evidence="10">The sequence shown here is derived from an EMBL/GenBank/DDBJ whole genome shotgun (WGS) entry which is preliminary data.</text>
</comment>
<keyword evidence="5 9" id="KW-0999">Mitochondrion inner membrane</keyword>
<accession>A0A8J1USI9</accession>
<evidence type="ECO:0000256" key="1">
    <source>
        <dbReference type="ARBA" id="ARBA00004273"/>
    </source>
</evidence>
<comment type="function">
    <text evidence="9">Catalyzes the biosynthesis of guanidinoacetate, the immediate precursor of creatine. Creatine plays a vital role in energy metabolism in muscle tissues. May play a role in embryonic and central nervous system development.</text>
</comment>
<dbReference type="UniPathway" id="UPA00104">
    <property type="reaction ID" value="UER00579"/>
</dbReference>
<dbReference type="EMBL" id="CAIIXF020000003">
    <property type="protein sequence ID" value="CAH1780227.1"/>
    <property type="molecule type" value="Genomic_DNA"/>
</dbReference>
<evidence type="ECO:0000256" key="5">
    <source>
        <dbReference type="ARBA" id="ARBA00022792"/>
    </source>
</evidence>
<dbReference type="GO" id="GO:0005758">
    <property type="term" value="C:mitochondrial intermembrane space"/>
    <property type="evidence" value="ECO:0007669"/>
    <property type="project" value="TreeGrafter"/>
</dbReference>
<keyword evidence="4 9" id="KW-0808">Transferase</keyword>
<gene>
    <name evidence="10" type="ORF">OFUS_LOCUS6948</name>
</gene>
<keyword evidence="7 9" id="KW-0496">Mitochondrion</keyword>
<dbReference type="PANTHER" id="PTHR10488">
    <property type="entry name" value="GLYCINE AMIDINOTRANSFERASE, MITOCHONDRIAL"/>
    <property type="match status" value="1"/>
</dbReference>
<dbReference type="AlphaFoldDB" id="A0A8J1USI9"/>
<dbReference type="InterPro" id="IPR033195">
    <property type="entry name" value="AmidinoTrfase"/>
</dbReference>
<keyword evidence="8 9" id="KW-0472">Membrane</keyword>
<evidence type="ECO:0000313" key="10">
    <source>
        <dbReference type="EMBL" id="CAH1780227.1"/>
    </source>
</evidence>
<evidence type="ECO:0000256" key="8">
    <source>
        <dbReference type="ARBA" id="ARBA00023136"/>
    </source>
</evidence>
<dbReference type="OrthoDB" id="6152532at2759"/>
<evidence type="ECO:0000256" key="9">
    <source>
        <dbReference type="RuleBase" id="RU367092"/>
    </source>
</evidence>
<evidence type="ECO:0000256" key="3">
    <source>
        <dbReference type="ARBA" id="ARBA00006943"/>
    </source>
</evidence>
<comment type="pathway">
    <text evidence="2 9">Amine and polyamine biosynthesis; creatine biosynthesis; creatine from L-arginine and glycine: step 1/2.</text>
</comment>